<dbReference type="Proteomes" id="UP001164929">
    <property type="component" value="Chromosome 12"/>
</dbReference>
<organism evidence="2 3">
    <name type="scientific">Populus alba x Populus x berolinensis</name>
    <dbReference type="NCBI Taxonomy" id="444605"/>
    <lineage>
        <taxon>Eukaryota</taxon>
        <taxon>Viridiplantae</taxon>
        <taxon>Streptophyta</taxon>
        <taxon>Embryophyta</taxon>
        <taxon>Tracheophyta</taxon>
        <taxon>Spermatophyta</taxon>
        <taxon>Magnoliopsida</taxon>
        <taxon>eudicotyledons</taxon>
        <taxon>Gunneridae</taxon>
        <taxon>Pentapetalae</taxon>
        <taxon>rosids</taxon>
        <taxon>fabids</taxon>
        <taxon>Malpighiales</taxon>
        <taxon>Salicaceae</taxon>
        <taxon>Saliceae</taxon>
        <taxon>Populus</taxon>
    </lineage>
</organism>
<evidence type="ECO:0000313" key="3">
    <source>
        <dbReference type="Proteomes" id="UP001164929"/>
    </source>
</evidence>
<evidence type="ECO:0000256" key="1">
    <source>
        <dbReference type="SAM" id="MobiDB-lite"/>
    </source>
</evidence>
<name>A0AAD6M0P0_9ROSI</name>
<keyword evidence="3" id="KW-1185">Reference proteome</keyword>
<dbReference type="EMBL" id="JAQIZT010000012">
    <property type="protein sequence ID" value="KAJ6976811.1"/>
    <property type="molecule type" value="Genomic_DNA"/>
</dbReference>
<dbReference type="AlphaFoldDB" id="A0AAD6M0P0"/>
<feature type="region of interest" description="Disordered" evidence="1">
    <location>
        <begin position="1"/>
        <end position="28"/>
    </location>
</feature>
<accession>A0AAD6M0P0</accession>
<sequence length="28" mass="3028">MRNQAGLEDQFSSLTTHAGPKRLAVTKA</sequence>
<comment type="caution">
    <text evidence="2">The sequence shown here is derived from an EMBL/GenBank/DDBJ whole genome shotgun (WGS) entry which is preliminary data.</text>
</comment>
<proteinExistence type="predicted"/>
<gene>
    <name evidence="2" type="ORF">NC653_028854</name>
</gene>
<protein>
    <submittedName>
        <fullName evidence="2">Uncharacterized protein</fullName>
    </submittedName>
</protein>
<evidence type="ECO:0000313" key="2">
    <source>
        <dbReference type="EMBL" id="KAJ6976811.1"/>
    </source>
</evidence>
<reference evidence="2" key="1">
    <citation type="journal article" date="2023" name="Mol. Ecol. Resour.">
        <title>Chromosome-level genome assembly of a triploid poplar Populus alba 'Berolinensis'.</title>
        <authorList>
            <person name="Chen S."/>
            <person name="Yu Y."/>
            <person name="Wang X."/>
            <person name="Wang S."/>
            <person name="Zhang T."/>
            <person name="Zhou Y."/>
            <person name="He R."/>
            <person name="Meng N."/>
            <person name="Wang Y."/>
            <person name="Liu W."/>
            <person name="Liu Z."/>
            <person name="Liu J."/>
            <person name="Guo Q."/>
            <person name="Huang H."/>
            <person name="Sederoff R.R."/>
            <person name="Wang G."/>
            <person name="Qu G."/>
            <person name="Chen S."/>
        </authorList>
    </citation>
    <scope>NUCLEOTIDE SEQUENCE</scope>
    <source>
        <strain evidence="2">SC-2020</strain>
    </source>
</reference>